<dbReference type="InterPro" id="IPR011051">
    <property type="entry name" value="RmlC_Cupin_sf"/>
</dbReference>
<dbReference type="Pfam" id="PF07883">
    <property type="entry name" value="Cupin_2"/>
    <property type="match status" value="1"/>
</dbReference>
<dbReference type="InterPro" id="IPR014710">
    <property type="entry name" value="RmlC-like_jellyroll"/>
</dbReference>
<protein>
    <submittedName>
        <fullName evidence="3">Cupin domain-containing protein</fullName>
    </submittedName>
</protein>
<reference evidence="3 4" key="1">
    <citation type="submission" date="2020-08" db="EMBL/GenBank/DDBJ databases">
        <title>Genemic of Streptomyces polyaspartic.</title>
        <authorList>
            <person name="Liu W."/>
        </authorList>
    </citation>
    <scope>NUCLEOTIDE SEQUENCE [LARGE SCALE GENOMIC DNA]</scope>
    <source>
        <strain evidence="3 4">TRM66268-LWL</strain>
    </source>
</reference>
<dbReference type="Proteomes" id="UP000642284">
    <property type="component" value="Unassembled WGS sequence"/>
</dbReference>
<dbReference type="CDD" id="cd02208">
    <property type="entry name" value="cupin_RmlC-like"/>
    <property type="match status" value="1"/>
</dbReference>
<accession>A0ABR7ST40</accession>
<evidence type="ECO:0000256" key="1">
    <source>
        <dbReference type="SAM" id="MobiDB-lite"/>
    </source>
</evidence>
<gene>
    <name evidence="3" type="ORF">H9Y04_33510</name>
</gene>
<organism evidence="3 4">
    <name type="scientific">Streptomyces polyasparticus</name>
    <dbReference type="NCBI Taxonomy" id="2767826"/>
    <lineage>
        <taxon>Bacteria</taxon>
        <taxon>Bacillati</taxon>
        <taxon>Actinomycetota</taxon>
        <taxon>Actinomycetes</taxon>
        <taxon>Kitasatosporales</taxon>
        <taxon>Streptomycetaceae</taxon>
        <taxon>Streptomyces</taxon>
    </lineage>
</organism>
<evidence type="ECO:0000259" key="2">
    <source>
        <dbReference type="Pfam" id="PF07883"/>
    </source>
</evidence>
<name>A0ABR7ST40_9ACTN</name>
<dbReference type="Gene3D" id="2.60.120.10">
    <property type="entry name" value="Jelly Rolls"/>
    <property type="match status" value="1"/>
</dbReference>
<proteinExistence type="predicted"/>
<comment type="caution">
    <text evidence="3">The sequence shown here is derived from an EMBL/GenBank/DDBJ whole genome shotgun (WGS) entry which is preliminary data.</text>
</comment>
<evidence type="ECO:0000313" key="4">
    <source>
        <dbReference type="Proteomes" id="UP000642284"/>
    </source>
</evidence>
<feature type="compositionally biased region" description="Basic and acidic residues" evidence="1">
    <location>
        <begin position="26"/>
        <end position="37"/>
    </location>
</feature>
<dbReference type="InterPro" id="IPR013096">
    <property type="entry name" value="Cupin_2"/>
</dbReference>
<feature type="domain" description="Cupin type-2" evidence="2">
    <location>
        <begin position="70"/>
        <end position="99"/>
    </location>
</feature>
<dbReference type="EMBL" id="JACTVJ010000019">
    <property type="protein sequence ID" value="MBC9717458.1"/>
    <property type="molecule type" value="Genomic_DNA"/>
</dbReference>
<sequence>MRIPQVRYIGPGGTWLASPATSGKGDTSERGSHERQAGRPRSGRARGQGHSEHRPCGQPVPGRRDGDRGAGPGDLIFKPRGQWHTFWNATDEPASVLEIISQAVLENLFKSFEQLTGMPTPQELTEMAGKRHVDLDFDSTFPLIERLGLPF</sequence>
<keyword evidence="4" id="KW-1185">Reference proteome</keyword>
<feature type="region of interest" description="Disordered" evidence="1">
    <location>
        <begin position="1"/>
        <end position="75"/>
    </location>
</feature>
<dbReference type="SUPFAM" id="SSF51182">
    <property type="entry name" value="RmlC-like cupins"/>
    <property type="match status" value="1"/>
</dbReference>
<evidence type="ECO:0000313" key="3">
    <source>
        <dbReference type="EMBL" id="MBC9717458.1"/>
    </source>
</evidence>